<organism evidence="5 6">
    <name type="scientific">Virgibacillus massiliensis</name>
    <dbReference type="NCBI Taxonomy" id="1462526"/>
    <lineage>
        <taxon>Bacteria</taxon>
        <taxon>Bacillati</taxon>
        <taxon>Bacillota</taxon>
        <taxon>Bacilli</taxon>
        <taxon>Bacillales</taxon>
        <taxon>Bacillaceae</taxon>
        <taxon>Virgibacillus</taxon>
    </lineage>
</organism>
<dbReference type="Pfam" id="PF05573">
    <property type="entry name" value="NosL"/>
    <property type="match status" value="1"/>
</dbReference>
<dbReference type="GO" id="GO:0003700">
    <property type="term" value="F:DNA-binding transcription factor activity"/>
    <property type="evidence" value="ECO:0007669"/>
    <property type="project" value="InterPro"/>
</dbReference>
<protein>
    <submittedName>
        <fullName evidence="5">HTH-type transcriptional repressor YcnK</fullName>
    </submittedName>
</protein>
<dbReference type="AlphaFoldDB" id="A0A024QDY8"/>
<keyword evidence="6" id="KW-1185">Reference proteome</keyword>
<proteinExistence type="predicted"/>
<dbReference type="PANTHER" id="PTHR41247">
    <property type="entry name" value="HTH-TYPE TRANSCRIPTIONAL REPRESSOR YCNK"/>
    <property type="match status" value="1"/>
</dbReference>
<gene>
    <name evidence="5" type="primary">ycnK</name>
    <name evidence="5" type="ORF">BN990_02727</name>
</gene>
<dbReference type="PROSITE" id="PS00894">
    <property type="entry name" value="HTH_DEOR_1"/>
    <property type="match status" value="1"/>
</dbReference>
<dbReference type="PRINTS" id="PR00037">
    <property type="entry name" value="HTHLACR"/>
</dbReference>
<dbReference type="Pfam" id="PF08220">
    <property type="entry name" value="HTH_DeoR"/>
    <property type="match status" value="1"/>
</dbReference>
<dbReference type="InterPro" id="IPR018356">
    <property type="entry name" value="Tscrpt_reg_HTH_DeoR_CS"/>
</dbReference>
<dbReference type="RefSeq" id="WP_038245458.1">
    <property type="nucleotide sequence ID" value="NZ_CABKTK010000002.1"/>
</dbReference>
<evidence type="ECO:0000256" key="2">
    <source>
        <dbReference type="ARBA" id="ARBA00023125"/>
    </source>
</evidence>
<evidence type="ECO:0000259" key="4">
    <source>
        <dbReference type="PROSITE" id="PS51000"/>
    </source>
</evidence>
<dbReference type="InterPro" id="IPR008719">
    <property type="entry name" value="N2O_reductase_NosL"/>
</dbReference>
<dbReference type="InterPro" id="IPR001034">
    <property type="entry name" value="DeoR_HTH"/>
</dbReference>
<dbReference type="EMBL" id="CCDP010000002">
    <property type="protein sequence ID" value="CDQ40405.1"/>
    <property type="molecule type" value="Genomic_DNA"/>
</dbReference>
<evidence type="ECO:0000256" key="3">
    <source>
        <dbReference type="ARBA" id="ARBA00023163"/>
    </source>
</evidence>
<dbReference type="SUPFAM" id="SSF160387">
    <property type="entry name" value="NosL/MerB-like"/>
    <property type="match status" value="1"/>
</dbReference>
<keyword evidence="2" id="KW-0238">DNA-binding</keyword>
<accession>A0A024QDY8</accession>
<dbReference type="InterPro" id="IPR036388">
    <property type="entry name" value="WH-like_DNA-bd_sf"/>
</dbReference>
<sequence length="192" mass="22149">MLPLERQNRIKELIYQKKNLKIADLSKTFGVSEMTIHRDVKTLEKEGIITKTFGGISLIHHQPSTNEDCVLCNRKMNERLAYRLILENNTIEMTCCAHCGLLRHRQLGDQVMQAICHDFFKQTTIGAQIAWYVMDTSLHMGCCQPQLLTFEWKEHADKFVKGFGGRVYTFQDASDALFRKMDGAHHCKKEKG</sequence>
<dbReference type="Gene3D" id="3.30.70.2050">
    <property type="match status" value="1"/>
</dbReference>
<dbReference type="SUPFAM" id="SSF46785">
    <property type="entry name" value="Winged helix' DNA-binding domain"/>
    <property type="match status" value="1"/>
</dbReference>
<dbReference type="SMART" id="SM00420">
    <property type="entry name" value="HTH_DEOR"/>
    <property type="match status" value="1"/>
</dbReference>
<dbReference type="STRING" id="1462526.BN990_02727"/>
<dbReference type="PANTHER" id="PTHR41247:SF1">
    <property type="entry name" value="HTH-TYPE TRANSCRIPTIONAL REPRESSOR YCNK"/>
    <property type="match status" value="1"/>
</dbReference>
<reference evidence="5 6" key="1">
    <citation type="submission" date="2014-03" db="EMBL/GenBank/DDBJ databases">
        <authorList>
            <person name="Urmite Genomes U."/>
        </authorList>
    </citation>
    <scope>NUCLEOTIDE SEQUENCE [LARGE SCALE GENOMIC DNA]</scope>
    <source>
        <strain evidence="5 6">Vm-5</strain>
    </source>
</reference>
<dbReference type="GO" id="GO:0003677">
    <property type="term" value="F:DNA binding"/>
    <property type="evidence" value="ECO:0007669"/>
    <property type="project" value="UniProtKB-KW"/>
</dbReference>
<keyword evidence="3" id="KW-0804">Transcription</keyword>
<evidence type="ECO:0000313" key="5">
    <source>
        <dbReference type="EMBL" id="CDQ40405.1"/>
    </source>
</evidence>
<reference evidence="6" key="2">
    <citation type="submission" date="2014-05" db="EMBL/GenBank/DDBJ databases">
        <title>Draft genome sequence of Virgibacillus massiliensis Vm-5.</title>
        <authorList>
            <person name="Khelaifia S."/>
            <person name="Croce O."/>
            <person name="Lagier J.C."/>
            <person name="Raoult D."/>
        </authorList>
    </citation>
    <scope>NUCLEOTIDE SEQUENCE [LARGE SCALE GENOMIC DNA]</scope>
    <source>
        <strain evidence="6">Vm-5</strain>
    </source>
</reference>
<dbReference type="InterPro" id="IPR036390">
    <property type="entry name" value="WH_DNA-bd_sf"/>
</dbReference>
<evidence type="ECO:0000313" key="6">
    <source>
        <dbReference type="Proteomes" id="UP000028875"/>
    </source>
</evidence>
<dbReference type="Gene3D" id="1.10.10.10">
    <property type="entry name" value="Winged helix-like DNA-binding domain superfamily/Winged helix DNA-binding domain"/>
    <property type="match status" value="1"/>
</dbReference>
<name>A0A024QDY8_9BACI</name>
<feature type="domain" description="HTH deoR-type" evidence="4">
    <location>
        <begin position="3"/>
        <end position="58"/>
    </location>
</feature>
<evidence type="ECO:0000256" key="1">
    <source>
        <dbReference type="ARBA" id="ARBA00023015"/>
    </source>
</evidence>
<dbReference type="Proteomes" id="UP000028875">
    <property type="component" value="Unassembled WGS sequence"/>
</dbReference>
<keyword evidence="1" id="KW-0805">Transcription regulation</keyword>
<comment type="caution">
    <text evidence="5">The sequence shown here is derived from an EMBL/GenBank/DDBJ whole genome shotgun (WGS) entry which is preliminary data.</text>
</comment>
<dbReference type="eggNOG" id="COG1349">
    <property type="taxonomic scope" value="Bacteria"/>
</dbReference>
<dbReference type="PROSITE" id="PS51000">
    <property type="entry name" value="HTH_DEOR_2"/>
    <property type="match status" value="1"/>
</dbReference>